<evidence type="ECO:0000256" key="2">
    <source>
        <dbReference type="ARBA" id="ARBA00022448"/>
    </source>
</evidence>
<dbReference type="eggNOG" id="COG0226">
    <property type="taxonomic scope" value="Bacteria"/>
</dbReference>
<gene>
    <name evidence="8" type="ordered locus">AMIS_55730</name>
</gene>
<keyword evidence="2 4" id="KW-0813">Transport</keyword>
<dbReference type="InterPro" id="IPR024370">
    <property type="entry name" value="PBP_domain"/>
</dbReference>
<dbReference type="PROSITE" id="PS51257">
    <property type="entry name" value="PROKAR_LIPOPROTEIN"/>
    <property type="match status" value="1"/>
</dbReference>
<keyword evidence="9" id="KW-1185">Reference proteome</keyword>
<organism evidence="8 9">
    <name type="scientific">Actinoplanes missouriensis (strain ATCC 14538 / DSM 43046 / CBS 188.64 / JCM 3121 / NBRC 102363 / NCIMB 12654 / NRRL B-3342 / UNCC 431)</name>
    <dbReference type="NCBI Taxonomy" id="512565"/>
    <lineage>
        <taxon>Bacteria</taxon>
        <taxon>Bacillati</taxon>
        <taxon>Actinomycetota</taxon>
        <taxon>Actinomycetes</taxon>
        <taxon>Micromonosporales</taxon>
        <taxon>Micromonosporaceae</taxon>
        <taxon>Actinoplanes</taxon>
    </lineage>
</organism>
<sequence>MRAVPVLLALLLAVAGCTAAPEPAPEPVACGAGTTAGQGSSAQTSVLQAWMKAYQIACPAASIDYASTGSGAGVRAFADGTGDFAGTDAPLDAAGRKRAEQRCRGPVVHLPLVAGPIALAFNVAGVDRLRLTPATIAKIFSGAVTVWNDPAIAKDNPVAALPSTPIGTIHRSDDSGTTDNFTRYLAAAAGPVWPHGSGSAWRAPGGTGERGSHRVVAAVARTNGAIGYVEGSYATVHDLPVVEVGDADGPFTAPSNSAAGLAIADARIGDDLRIELRYDGTADYAYPIVMVSYEIVCRTGTPALTRDFLAYAAGSGGQRVAEAAGYAALPDALRLRVESAVLALT</sequence>
<feature type="binding site" evidence="5">
    <location>
        <begin position="40"/>
        <end position="42"/>
    </location>
    <ligand>
        <name>phosphate</name>
        <dbReference type="ChEBI" id="CHEBI:43474"/>
    </ligand>
</feature>
<dbReference type="PATRIC" id="fig|512565.3.peg.5569"/>
<dbReference type="InterPro" id="IPR050962">
    <property type="entry name" value="Phosphate-bind_PstS"/>
</dbReference>
<protein>
    <recommendedName>
        <fullName evidence="4">Phosphate-binding protein</fullName>
    </recommendedName>
</protein>
<dbReference type="GO" id="GO:0042301">
    <property type="term" value="F:phosphate ion binding"/>
    <property type="evidence" value="ECO:0007669"/>
    <property type="project" value="InterPro"/>
</dbReference>
<feature type="chain" id="PRO_5038521829" description="Phosphate-binding protein" evidence="6">
    <location>
        <begin position="20"/>
        <end position="345"/>
    </location>
</feature>
<feature type="binding site" evidence="5">
    <location>
        <begin position="175"/>
        <end position="177"/>
    </location>
    <ligand>
        <name>phosphate</name>
        <dbReference type="ChEBI" id="CHEBI:43474"/>
    </ligand>
</feature>
<dbReference type="Proteomes" id="UP000007882">
    <property type="component" value="Chromosome"/>
</dbReference>
<dbReference type="PANTHER" id="PTHR42996:SF1">
    <property type="entry name" value="PHOSPHATE-BINDING PROTEIN PSTS"/>
    <property type="match status" value="1"/>
</dbReference>
<dbReference type="Pfam" id="PF12849">
    <property type="entry name" value="PBP_like_2"/>
    <property type="match status" value="1"/>
</dbReference>
<dbReference type="AlphaFoldDB" id="I0HCQ6"/>
<dbReference type="PANTHER" id="PTHR42996">
    <property type="entry name" value="PHOSPHATE-BINDING PROTEIN PSTS"/>
    <property type="match status" value="1"/>
</dbReference>
<evidence type="ECO:0000256" key="1">
    <source>
        <dbReference type="ARBA" id="ARBA00008725"/>
    </source>
</evidence>
<dbReference type="CDD" id="cd13565">
    <property type="entry name" value="PBP2_PstS"/>
    <property type="match status" value="1"/>
</dbReference>
<feature type="signal peptide" evidence="6">
    <location>
        <begin position="1"/>
        <end position="19"/>
    </location>
</feature>
<dbReference type="OrthoDB" id="9801510at2"/>
<evidence type="ECO:0000256" key="6">
    <source>
        <dbReference type="SAM" id="SignalP"/>
    </source>
</evidence>
<dbReference type="STRING" id="512565.AMIS_55730"/>
<dbReference type="NCBIfam" id="TIGR00975">
    <property type="entry name" value="3a0107s03"/>
    <property type="match status" value="1"/>
</dbReference>
<dbReference type="GO" id="GO:0035435">
    <property type="term" value="P:phosphate ion transmembrane transport"/>
    <property type="evidence" value="ECO:0007669"/>
    <property type="project" value="InterPro"/>
</dbReference>
<keyword evidence="3 4" id="KW-0592">Phosphate transport</keyword>
<proteinExistence type="inferred from homology"/>
<dbReference type="InterPro" id="IPR005673">
    <property type="entry name" value="ABC_phos-bd_PstS"/>
</dbReference>
<evidence type="ECO:0000256" key="5">
    <source>
        <dbReference type="PIRSR" id="PIRSR002756-1"/>
    </source>
</evidence>
<evidence type="ECO:0000256" key="3">
    <source>
        <dbReference type="ARBA" id="ARBA00022592"/>
    </source>
</evidence>
<dbReference type="KEGG" id="ams:AMIS_55730"/>
<accession>I0HCQ6</accession>
<comment type="similarity">
    <text evidence="1 4">Belongs to the PstS family.</text>
</comment>
<dbReference type="HOGENOM" id="CLU_034528_0_0_11"/>
<dbReference type="GO" id="GO:0043190">
    <property type="term" value="C:ATP-binding cassette (ABC) transporter complex"/>
    <property type="evidence" value="ECO:0007669"/>
    <property type="project" value="InterPro"/>
</dbReference>
<feature type="binding site" evidence="5">
    <location>
        <position position="88"/>
    </location>
    <ligand>
        <name>phosphate</name>
        <dbReference type="ChEBI" id="CHEBI:43474"/>
    </ligand>
</feature>
<evidence type="ECO:0000313" key="8">
    <source>
        <dbReference type="EMBL" id="BAL90793.1"/>
    </source>
</evidence>
<dbReference type="SUPFAM" id="SSF53850">
    <property type="entry name" value="Periplasmic binding protein-like II"/>
    <property type="match status" value="1"/>
</dbReference>
<evidence type="ECO:0000256" key="4">
    <source>
        <dbReference type="PIRNR" id="PIRNR002756"/>
    </source>
</evidence>
<feature type="binding site" evidence="5">
    <location>
        <position position="70"/>
    </location>
    <ligand>
        <name>phosphate</name>
        <dbReference type="ChEBI" id="CHEBI:43474"/>
    </ligand>
</feature>
<dbReference type="RefSeq" id="WP_014445681.1">
    <property type="nucleotide sequence ID" value="NC_017093.1"/>
</dbReference>
<keyword evidence="6" id="KW-0732">Signal</keyword>
<dbReference type="Gene3D" id="3.40.190.10">
    <property type="entry name" value="Periplasmic binding protein-like II"/>
    <property type="match status" value="2"/>
</dbReference>
<dbReference type="EMBL" id="AP012319">
    <property type="protein sequence ID" value="BAL90793.1"/>
    <property type="molecule type" value="Genomic_DNA"/>
</dbReference>
<name>I0HCQ6_ACTM4</name>
<evidence type="ECO:0000259" key="7">
    <source>
        <dbReference type="Pfam" id="PF12849"/>
    </source>
</evidence>
<dbReference type="PIRSF" id="PIRSF002756">
    <property type="entry name" value="PstS"/>
    <property type="match status" value="1"/>
</dbReference>
<evidence type="ECO:0000313" key="9">
    <source>
        <dbReference type="Proteomes" id="UP000007882"/>
    </source>
</evidence>
<reference evidence="8 9" key="1">
    <citation type="submission" date="2012-02" db="EMBL/GenBank/DDBJ databases">
        <title>Complete genome sequence of Actinoplanes missouriensis 431 (= NBRC 102363).</title>
        <authorList>
            <person name="Ohnishi Y."/>
            <person name="Ishikawa J."/>
            <person name="Sekine M."/>
            <person name="Hosoyama A."/>
            <person name="Harada T."/>
            <person name="Narita H."/>
            <person name="Hata T."/>
            <person name="Konno Y."/>
            <person name="Tutikane K."/>
            <person name="Fujita N."/>
            <person name="Horinouchi S."/>
            <person name="Hayakawa M."/>
        </authorList>
    </citation>
    <scope>NUCLEOTIDE SEQUENCE [LARGE SCALE GENOMIC DNA]</scope>
    <source>
        <strain evidence="9">ATCC 14538 / DSM 43046 / CBS 188.64 / JCM 3121 / NBRC 102363 / NCIMB 12654 / NRRL B-3342 / UNCC 431</strain>
    </source>
</reference>
<feature type="domain" description="PBP" evidence="7">
    <location>
        <begin position="25"/>
        <end position="313"/>
    </location>
</feature>